<dbReference type="KEGG" id="woc:BA177_12125"/>
<dbReference type="CDD" id="cd06225">
    <property type="entry name" value="HAMP"/>
    <property type="match status" value="1"/>
</dbReference>
<feature type="region of interest" description="Disordered" evidence="10">
    <location>
        <begin position="100"/>
        <end position="126"/>
    </location>
</feature>
<dbReference type="Proteomes" id="UP000092695">
    <property type="component" value="Chromosome"/>
</dbReference>
<feature type="transmembrane region" description="Helical" evidence="11">
    <location>
        <begin position="12"/>
        <end position="31"/>
    </location>
</feature>
<dbReference type="InterPro" id="IPR003660">
    <property type="entry name" value="HAMP_dom"/>
</dbReference>
<keyword evidence="6" id="KW-0808">Transferase</keyword>
<dbReference type="Pfam" id="PF00672">
    <property type="entry name" value="HAMP"/>
    <property type="match status" value="1"/>
</dbReference>
<name>A0A193LHA9_9GAMM</name>
<dbReference type="SUPFAM" id="SSF55874">
    <property type="entry name" value="ATPase domain of HSP90 chaperone/DNA topoisomerase II/histidine kinase"/>
    <property type="match status" value="1"/>
</dbReference>
<keyword evidence="7" id="KW-0547">Nucleotide-binding</keyword>
<gene>
    <name evidence="14" type="ORF">BA177_12125</name>
</gene>
<evidence type="ECO:0000256" key="6">
    <source>
        <dbReference type="ARBA" id="ARBA00022679"/>
    </source>
</evidence>
<dbReference type="Gene3D" id="1.10.8.500">
    <property type="entry name" value="HAMP domain in histidine kinase"/>
    <property type="match status" value="1"/>
</dbReference>
<dbReference type="SMART" id="SM00304">
    <property type="entry name" value="HAMP"/>
    <property type="match status" value="1"/>
</dbReference>
<dbReference type="SUPFAM" id="SSF158472">
    <property type="entry name" value="HAMP domain-like"/>
    <property type="match status" value="1"/>
</dbReference>
<dbReference type="InterPro" id="IPR005467">
    <property type="entry name" value="His_kinase_dom"/>
</dbReference>
<dbReference type="PROSITE" id="PS50109">
    <property type="entry name" value="HIS_KIN"/>
    <property type="match status" value="1"/>
</dbReference>
<keyword evidence="8" id="KW-0418">Kinase</keyword>
<accession>A0A193LHA9</accession>
<feature type="domain" description="HAMP" evidence="13">
    <location>
        <begin position="177"/>
        <end position="232"/>
    </location>
</feature>
<dbReference type="Gene3D" id="3.30.565.10">
    <property type="entry name" value="Histidine kinase-like ATPase, C-terminal domain"/>
    <property type="match status" value="1"/>
</dbReference>
<feature type="domain" description="Histidine kinase" evidence="12">
    <location>
        <begin position="240"/>
        <end position="454"/>
    </location>
</feature>
<dbReference type="InterPro" id="IPR003594">
    <property type="entry name" value="HATPase_dom"/>
</dbReference>
<dbReference type="PANTHER" id="PTHR44936">
    <property type="entry name" value="SENSOR PROTEIN CREC"/>
    <property type="match status" value="1"/>
</dbReference>
<evidence type="ECO:0000256" key="1">
    <source>
        <dbReference type="ARBA" id="ARBA00000085"/>
    </source>
</evidence>
<feature type="compositionally biased region" description="Basic and acidic residues" evidence="10">
    <location>
        <begin position="100"/>
        <end position="110"/>
    </location>
</feature>
<dbReference type="SMART" id="SM00387">
    <property type="entry name" value="HATPase_c"/>
    <property type="match status" value="1"/>
</dbReference>
<keyword evidence="5" id="KW-0597">Phosphoprotein</keyword>
<evidence type="ECO:0000256" key="7">
    <source>
        <dbReference type="ARBA" id="ARBA00022741"/>
    </source>
</evidence>
<dbReference type="Gene3D" id="1.10.287.130">
    <property type="match status" value="1"/>
</dbReference>
<dbReference type="STRING" id="1548547.BA177_12125"/>
<dbReference type="InterPro" id="IPR003661">
    <property type="entry name" value="HisK_dim/P_dom"/>
</dbReference>
<dbReference type="SMART" id="SM00388">
    <property type="entry name" value="HisKA"/>
    <property type="match status" value="1"/>
</dbReference>
<proteinExistence type="predicted"/>
<evidence type="ECO:0000259" key="13">
    <source>
        <dbReference type="PROSITE" id="PS50885"/>
    </source>
</evidence>
<dbReference type="PROSITE" id="PS50885">
    <property type="entry name" value="HAMP"/>
    <property type="match status" value="1"/>
</dbReference>
<dbReference type="RefSeq" id="WP_068616552.1">
    <property type="nucleotide sequence ID" value="NZ_CP016268.1"/>
</dbReference>
<evidence type="ECO:0000256" key="2">
    <source>
        <dbReference type="ARBA" id="ARBA00004651"/>
    </source>
</evidence>
<dbReference type="GO" id="GO:0005886">
    <property type="term" value="C:plasma membrane"/>
    <property type="evidence" value="ECO:0007669"/>
    <property type="project" value="UniProtKB-SubCell"/>
</dbReference>
<dbReference type="InterPro" id="IPR004358">
    <property type="entry name" value="Sig_transdc_His_kin-like_C"/>
</dbReference>
<keyword evidence="4" id="KW-1003">Cell membrane</keyword>
<evidence type="ECO:0000313" key="14">
    <source>
        <dbReference type="EMBL" id="ANO51846.1"/>
    </source>
</evidence>
<keyword evidence="11" id="KW-1133">Transmembrane helix</keyword>
<evidence type="ECO:0000256" key="11">
    <source>
        <dbReference type="SAM" id="Phobius"/>
    </source>
</evidence>
<dbReference type="GO" id="GO:0005524">
    <property type="term" value="F:ATP binding"/>
    <property type="evidence" value="ECO:0007669"/>
    <property type="project" value="UniProtKB-KW"/>
</dbReference>
<keyword evidence="11" id="KW-0812">Transmembrane</keyword>
<evidence type="ECO:0000256" key="4">
    <source>
        <dbReference type="ARBA" id="ARBA00022475"/>
    </source>
</evidence>
<protein>
    <recommendedName>
        <fullName evidence="3">histidine kinase</fullName>
        <ecNumber evidence="3">2.7.13.3</ecNumber>
    </recommendedName>
</protein>
<reference evidence="14 15" key="1">
    <citation type="submission" date="2016-06" db="EMBL/GenBank/DDBJ databases">
        <title>Complete genome sequence of a deep-branching marine Gamma Proteobacterium Woeseia oceani type strain XK5.</title>
        <authorList>
            <person name="Mu D."/>
            <person name="Du Z."/>
        </authorList>
    </citation>
    <scope>NUCLEOTIDE SEQUENCE [LARGE SCALE GENOMIC DNA]</scope>
    <source>
        <strain evidence="14 15">XK5</strain>
    </source>
</reference>
<evidence type="ECO:0000256" key="9">
    <source>
        <dbReference type="ARBA" id="ARBA00022840"/>
    </source>
</evidence>
<comment type="catalytic activity">
    <reaction evidence="1">
        <text>ATP + protein L-histidine = ADP + protein N-phospho-L-histidine.</text>
        <dbReference type="EC" id="2.7.13.3"/>
    </reaction>
</comment>
<dbReference type="Pfam" id="PF02518">
    <property type="entry name" value="HATPase_c"/>
    <property type="match status" value="1"/>
</dbReference>
<dbReference type="Pfam" id="PF00512">
    <property type="entry name" value="HisKA"/>
    <property type="match status" value="1"/>
</dbReference>
<sequence length="456" mass="50425">MRSLLVRIFLSFWLIIGITISIAALAGYYYAERMRDTIENFSDSDTVLEAGDVLAHEGREGLLRWLEGRPKRGGVILYIVDDKGRDLLQRHVPRHLQHMLQRDRMPDTDSRSAANTPGNVRPARHLPQLVAPDGNILTLIAWPSRSPYKGWLQEQGIPAFLIIALLSSAAVSFLLARTQSQPVQRLRKATRAIADGDLSTRVAGSLNQRKDELGLLANDFDRMAEKLEQAAAQQTELSSNISHELRSPLARLRVALELARRQAGELPEFERIDHETERLDQLIGQILSYARLDAADAERALPESLAELLAEVVENVNYECRADGGNGVQVEFHGSVTATIPVFRDALMSAVENVLRNAVAHSPTGGTVKVQLDEKDNGYQITVDDEGAGVAEQEIDNLFKPFYRTRDAQQQSRNGSGLGLAIAARAIELHHGSIRALNTEGAGLRIVLWLPDPART</sequence>
<dbReference type="CDD" id="cd00082">
    <property type="entry name" value="HisKA"/>
    <property type="match status" value="1"/>
</dbReference>
<dbReference type="PANTHER" id="PTHR44936:SF10">
    <property type="entry name" value="SENSOR PROTEIN RSTB"/>
    <property type="match status" value="1"/>
</dbReference>
<evidence type="ECO:0000259" key="12">
    <source>
        <dbReference type="PROSITE" id="PS50109"/>
    </source>
</evidence>
<evidence type="ECO:0000256" key="3">
    <source>
        <dbReference type="ARBA" id="ARBA00012438"/>
    </source>
</evidence>
<evidence type="ECO:0000256" key="5">
    <source>
        <dbReference type="ARBA" id="ARBA00022553"/>
    </source>
</evidence>
<dbReference type="EC" id="2.7.13.3" evidence="3"/>
<evidence type="ECO:0000313" key="15">
    <source>
        <dbReference type="Proteomes" id="UP000092695"/>
    </source>
</evidence>
<dbReference type="InterPro" id="IPR050980">
    <property type="entry name" value="2C_sensor_his_kinase"/>
</dbReference>
<evidence type="ECO:0000256" key="10">
    <source>
        <dbReference type="SAM" id="MobiDB-lite"/>
    </source>
</evidence>
<dbReference type="PRINTS" id="PR00344">
    <property type="entry name" value="BCTRLSENSOR"/>
</dbReference>
<keyword evidence="15" id="KW-1185">Reference proteome</keyword>
<comment type="subcellular location">
    <subcellularLocation>
        <location evidence="2">Cell membrane</location>
        <topology evidence="2">Multi-pass membrane protein</topology>
    </subcellularLocation>
</comment>
<keyword evidence="11" id="KW-0472">Membrane</keyword>
<dbReference type="InterPro" id="IPR036097">
    <property type="entry name" value="HisK_dim/P_sf"/>
</dbReference>
<dbReference type="SUPFAM" id="SSF47384">
    <property type="entry name" value="Homodimeric domain of signal transducing histidine kinase"/>
    <property type="match status" value="1"/>
</dbReference>
<dbReference type="InterPro" id="IPR036890">
    <property type="entry name" value="HATPase_C_sf"/>
</dbReference>
<organism evidence="14 15">
    <name type="scientific">Woeseia oceani</name>
    <dbReference type="NCBI Taxonomy" id="1548547"/>
    <lineage>
        <taxon>Bacteria</taxon>
        <taxon>Pseudomonadati</taxon>
        <taxon>Pseudomonadota</taxon>
        <taxon>Gammaproteobacteria</taxon>
        <taxon>Woeseiales</taxon>
        <taxon>Woeseiaceae</taxon>
        <taxon>Woeseia</taxon>
    </lineage>
</organism>
<dbReference type="EMBL" id="CP016268">
    <property type="protein sequence ID" value="ANO51846.1"/>
    <property type="molecule type" value="Genomic_DNA"/>
</dbReference>
<dbReference type="AlphaFoldDB" id="A0A193LHA9"/>
<evidence type="ECO:0000256" key="8">
    <source>
        <dbReference type="ARBA" id="ARBA00022777"/>
    </source>
</evidence>
<keyword evidence="9" id="KW-0067">ATP-binding</keyword>
<dbReference type="GO" id="GO:0000155">
    <property type="term" value="F:phosphorelay sensor kinase activity"/>
    <property type="evidence" value="ECO:0007669"/>
    <property type="project" value="InterPro"/>
</dbReference>
<dbReference type="OrthoDB" id="9804645at2"/>